<reference evidence="7 8" key="1">
    <citation type="submission" date="2021-03" db="EMBL/GenBank/DDBJ databases">
        <title>Microbacterium pauli sp. nov., isolated from microfiltered milk.</title>
        <authorList>
            <person name="Bellassi P."/>
            <person name="Fontana A."/>
            <person name="Callegari M.L."/>
            <person name="Lorenzo M."/>
            <person name="Cappa F."/>
        </authorList>
    </citation>
    <scope>NUCLEOTIDE SEQUENCE [LARGE SCALE GENOMIC DNA]</scope>
    <source>
        <strain evidence="7 8">DSM 18909</strain>
    </source>
</reference>
<keyword evidence="4" id="KW-0808">Transferase</keyword>
<proteinExistence type="inferred from homology"/>
<feature type="domain" description="Galactosyltransferase C-terminal" evidence="6">
    <location>
        <begin position="192"/>
        <end position="244"/>
    </location>
</feature>
<dbReference type="PANTHER" id="PTHR43179">
    <property type="entry name" value="RHAMNOSYLTRANSFERASE WBBL"/>
    <property type="match status" value="1"/>
</dbReference>
<dbReference type="PANTHER" id="PTHR43179:SF12">
    <property type="entry name" value="GALACTOFURANOSYLTRANSFERASE GLFT2"/>
    <property type="match status" value="1"/>
</dbReference>
<sequence length="308" mass="33448">MVAVGRRRSRGASGGRDRGADRVIRRVAVITPASANRSAHLHRQREFLRTVGAPRSEAGRASDVEIEVEHIEAWLDADEPAASDLSVQLHVPPGPYGLRVGAGRNVAARLAQSRGADLLVFLDVDCLPGPTLLERYVAASSHHPDEILNGPVTYLASPQRPDSPSDLAAMTRPHPARPRPRDGETAAATSAQYDLFWSLSFAVTPAVWDRLGGFDEAYEGYGAEDTDLGRRARSLGIGMRWVGGAHAYHQWHPSGSPPWRHLDDILRNGAVFAERWGEWPMGGWLRAFLDAGAIEPVDGGFRRVPAGS</sequence>
<dbReference type="InterPro" id="IPR027791">
    <property type="entry name" value="Galactosyl_T_C"/>
</dbReference>
<feature type="region of interest" description="Disordered" evidence="5">
    <location>
        <begin position="156"/>
        <end position="185"/>
    </location>
</feature>
<evidence type="ECO:0000256" key="3">
    <source>
        <dbReference type="ARBA" id="ARBA00022676"/>
    </source>
</evidence>
<evidence type="ECO:0000256" key="2">
    <source>
        <dbReference type="ARBA" id="ARBA00006739"/>
    </source>
</evidence>
<dbReference type="SUPFAM" id="SSF53448">
    <property type="entry name" value="Nucleotide-diphospho-sugar transferases"/>
    <property type="match status" value="1"/>
</dbReference>
<evidence type="ECO:0000259" key="6">
    <source>
        <dbReference type="Pfam" id="PF02709"/>
    </source>
</evidence>
<dbReference type="InterPro" id="IPR029044">
    <property type="entry name" value="Nucleotide-diphossugar_trans"/>
</dbReference>
<dbReference type="EMBL" id="JAFLHG010000006">
    <property type="protein sequence ID" value="MBT8798028.1"/>
    <property type="molecule type" value="Genomic_DNA"/>
</dbReference>
<comment type="caution">
    <text evidence="7">The sequence shown here is derived from an EMBL/GenBank/DDBJ whole genome shotgun (WGS) entry which is preliminary data.</text>
</comment>
<dbReference type="Pfam" id="PF02709">
    <property type="entry name" value="Glyco_transf_7C"/>
    <property type="match status" value="1"/>
</dbReference>
<comment type="pathway">
    <text evidence="1">Cell wall biogenesis; cell wall polysaccharide biosynthesis.</text>
</comment>
<evidence type="ECO:0000256" key="1">
    <source>
        <dbReference type="ARBA" id="ARBA00004776"/>
    </source>
</evidence>
<evidence type="ECO:0000313" key="7">
    <source>
        <dbReference type="EMBL" id="MBT8798028.1"/>
    </source>
</evidence>
<dbReference type="Proteomes" id="UP000740605">
    <property type="component" value="Unassembled WGS sequence"/>
</dbReference>
<organism evidence="7 8">
    <name type="scientific">Microbacterium flavum</name>
    <dbReference type="NCBI Taxonomy" id="415216"/>
    <lineage>
        <taxon>Bacteria</taxon>
        <taxon>Bacillati</taxon>
        <taxon>Actinomycetota</taxon>
        <taxon>Actinomycetes</taxon>
        <taxon>Micrococcales</taxon>
        <taxon>Microbacteriaceae</taxon>
        <taxon>Microbacterium</taxon>
    </lineage>
</organism>
<evidence type="ECO:0000256" key="5">
    <source>
        <dbReference type="SAM" id="MobiDB-lite"/>
    </source>
</evidence>
<evidence type="ECO:0000256" key="4">
    <source>
        <dbReference type="ARBA" id="ARBA00022679"/>
    </source>
</evidence>
<keyword evidence="8" id="KW-1185">Reference proteome</keyword>
<name>A0ABS5XU13_9MICO</name>
<evidence type="ECO:0000313" key="8">
    <source>
        <dbReference type="Proteomes" id="UP000740605"/>
    </source>
</evidence>
<keyword evidence="3" id="KW-0328">Glycosyltransferase</keyword>
<dbReference type="Gene3D" id="3.90.550.10">
    <property type="entry name" value="Spore Coat Polysaccharide Biosynthesis Protein SpsA, Chain A"/>
    <property type="match status" value="1"/>
</dbReference>
<gene>
    <name evidence="7" type="ORF">J0P97_08085</name>
</gene>
<accession>A0ABS5XU13</accession>
<comment type="similarity">
    <text evidence="2">Belongs to the glycosyltransferase 2 family.</text>
</comment>
<protein>
    <submittedName>
        <fullName evidence="7">Glycosyltransferase family 2 protein</fullName>
    </submittedName>
</protein>